<evidence type="ECO:0000313" key="2">
    <source>
        <dbReference type="Proteomes" id="UP001189429"/>
    </source>
</evidence>
<sequence length="188" mass="20444">MVIDCAERRGLGMVPCWASFFFQHLNLRVRPVERRTVGHLLPGIFGKMAEVVDSAVDSEGAGSDDDDVGSAAVGATWNAQADLEDSELTSDWLVLGHADAIAQPRTRAWAPVRRERTAEDGAAARRRGSWLRSCSLPSRAGRTPAWPSSCASPRRARLLKLPSSRRAWLRTGSARTLTPSSARCPTHA</sequence>
<comment type="caution">
    <text evidence="1">The sequence shown here is derived from an EMBL/GenBank/DDBJ whole genome shotgun (WGS) entry which is preliminary data.</text>
</comment>
<protein>
    <submittedName>
        <fullName evidence="1">Uncharacterized protein</fullName>
    </submittedName>
</protein>
<keyword evidence="2" id="KW-1185">Reference proteome</keyword>
<name>A0ABN9Y032_9DINO</name>
<dbReference type="Proteomes" id="UP001189429">
    <property type="component" value="Unassembled WGS sequence"/>
</dbReference>
<evidence type="ECO:0000313" key="1">
    <source>
        <dbReference type="EMBL" id="CAK0904017.1"/>
    </source>
</evidence>
<accession>A0ABN9Y032</accession>
<gene>
    <name evidence="1" type="ORF">PCOR1329_LOCUS80171</name>
</gene>
<proteinExistence type="predicted"/>
<reference evidence="1" key="1">
    <citation type="submission" date="2023-10" db="EMBL/GenBank/DDBJ databases">
        <authorList>
            <person name="Chen Y."/>
            <person name="Shah S."/>
            <person name="Dougan E. K."/>
            <person name="Thang M."/>
            <person name="Chan C."/>
        </authorList>
    </citation>
    <scope>NUCLEOTIDE SEQUENCE [LARGE SCALE GENOMIC DNA]</scope>
</reference>
<dbReference type="EMBL" id="CAUYUJ010021332">
    <property type="protein sequence ID" value="CAK0904017.1"/>
    <property type="molecule type" value="Genomic_DNA"/>
</dbReference>
<organism evidence="1 2">
    <name type="scientific">Prorocentrum cordatum</name>
    <dbReference type="NCBI Taxonomy" id="2364126"/>
    <lineage>
        <taxon>Eukaryota</taxon>
        <taxon>Sar</taxon>
        <taxon>Alveolata</taxon>
        <taxon>Dinophyceae</taxon>
        <taxon>Prorocentrales</taxon>
        <taxon>Prorocentraceae</taxon>
        <taxon>Prorocentrum</taxon>
    </lineage>
</organism>